<organism evidence="1 2">
    <name type="scientific">Stieleria magnilauensis</name>
    <dbReference type="NCBI Taxonomy" id="2527963"/>
    <lineage>
        <taxon>Bacteria</taxon>
        <taxon>Pseudomonadati</taxon>
        <taxon>Planctomycetota</taxon>
        <taxon>Planctomycetia</taxon>
        <taxon>Pirellulales</taxon>
        <taxon>Pirellulaceae</taxon>
        <taxon>Stieleria</taxon>
    </lineage>
</organism>
<keyword evidence="2" id="KW-1185">Reference proteome</keyword>
<dbReference type="Proteomes" id="UP000318081">
    <property type="component" value="Chromosome"/>
</dbReference>
<name>A0ABX5XP67_9BACT</name>
<accession>A0ABX5XP67</accession>
<protein>
    <submittedName>
        <fullName evidence="1">Uncharacterized protein</fullName>
    </submittedName>
</protein>
<evidence type="ECO:0000313" key="1">
    <source>
        <dbReference type="EMBL" id="QDV83798.1"/>
    </source>
</evidence>
<proteinExistence type="predicted"/>
<gene>
    <name evidence="1" type="ORF">TBK1r_27400</name>
</gene>
<sequence length="212" mass="23427">MIQRTWTTPIYDLMETLTCRVRLLSLAHIHRVWADQFGSSGAVIDAIQRLIGAGLLVGDVWNLPASPIGEEPLAAWTPQQPAPDFIHLTDVVQNRWGEPPTPTPVVAATHKAARLFGSSAGGLPPTNHRNHDLLLAGVYARYRTTEPELANTWLGEDAVAIAERGVKNPDAFLFDDEGNVTCVIESAGRYSLEQIESFHRHCQSAELPYELW</sequence>
<dbReference type="EMBL" id="CP036432">
    <property type="protein sequence ID" value="QDV83798.1"/>
    <property type="molecule type" value="Genomic_DNA"/>
</dbReference>
<reference evidence="1 2" key="1">
    <citation type="submission" date="2019-02" db="EMBL/GenBank/DDBJ databases">
        <title>Deep-cultivation of Planctomycetes and their phenomic and genomic characterization uncovers novel biology.</title>
        <authorList>
            <person name="Wiegand S."/>
            <person name="Jogler M."/>
            <person name="Boedeker C."/>
            <person name="Pinto D."/>
            <person name="Vollmers J."/>
            <person name="Rivas-Marin E."/>
            <person name="Kohn T."/>
            <person name="Peeters S.H."/>
            <person name="Heuer A."/>
            <person name="Rast P."/>
            <person name="Oberbeckmann S."/>
            <person name="Bunk B."/>
            <person name="Jeske O."/>
            <person name="Meyerdierks A."/>
            <person name="Storesund J.E."/>
            <person name="Kallscheuer N."/>
            <person name="Luecker S."/>
            <person name="Lage O.M."/>
            <person name="Pohl T."/>
            <person name="Merkel B.J."/>
            <person name="Hornburger P."/>
            <person name="Mueller R.-W."/>
            <person name="Bruemmer F."/>
            <person name="Labrenz M."/>
            <person name="Spormann A.M."/>
            <person name="Op den Camp H."/>
            <person name="Overmann J."/>
            <person name="Amann R."/>
            <person name="Jetten M.S.M."/>
            <person name="Mascher T."/>
            <person name="Medema M.H."/>
            <person name="Devos D.P."/>
            <person name="Kaster A.-K."/>
            <person name="Ovreas L."/>
            <person name="Rohde M."/>
            <person name="Galperin M.Y."/>
            <person name="Jogler C."/>
        </authorList>
    </citation>
    <scope>NUCLEOTIDE SEQUENCE [LARGE SCALE GENOMIC DNA]</scope>
    <source>
        <strain evidence="1 2">TBK1r</strain>
    </source>
</reference>
<evidence type="ECO:0000313" key="2">
    <source>
        <dbReference type="Proteomes" id="UP000318081"/>
    </source>
</evidence>